<feature type="domain" description="PB1" evidence="7">
    <location>
        <begin position="515"/>
        <end position="597"/>
    </location>
</feature>
<evidence type="ECO:0000256" key="3">
    <source>
        <dbReference type="PROSITE-ProRule" id="PRU00192"/>
    </source>
</evidence>
<proteinExistence type="predicted"/>
<dbReference type="Pfam" id="PF00018">
    <property type="entry name" value="SH3_1"/>
    <property type="match status" value="2"/>
</dbReference>
<dbReference type="STRING" id="1220924.W2SGJ7"/>
<dbReference type="GO" id="GO:0032878">
    <property type="term" value="P:regulation of establishment or maintenance of cell polarity"/>
    <property type="evidence" value="ECO:0007669"/>
    <property type="project" value="EnsemblFungi"/>
</dbReference>
<dbReference type="PROSITE" id="PS51745">
    <property type="entry name" value="PB1"/>
    <property type="match status" value="1"/>
</dbReference>
<feature type="region of interest" description="Disordered" evidence="4">
    <location>
        <begin position="1"/>
        <end position="20"/>
    </location>
</feature>
<evidence type="ECO:0000259" key="7">
    <source>
        <dbReference type="PROSITE" id="PS51745"/>
    </source>
</evidence>
<gene>
    <name evidence="8" type="ORF">HMPREF1541_01189</name>
</gene>
<feature type="region of interest" description="Disordered" evidence="4">
    <location>
        <begin position="417"/>
        <end position="514"/>
    </location>
</feature>
<dbReference type="GO" id="GO:0043332">
    <property type="term" value="C:mating projection tip"/>
    <property type="evidence" value="ECO:0007669"/>
    <property type="project" value="EnsemblFungi"/>
</dbReference>
<dbReference type="SUPFAM" id="SSF54277">
    <property type="entry name" value="CAD &amp; PB1 domains"/>
    <property type="match status" value="1"/>
</dbReference>
<dbReference type="InParanoid" id="W2SGJ7"/>
<dbReference type="EMBL" id="KB822711">
    <property type="protein sequence ID" value="ETN46999.1"/>
    <property type="molecule type" value="Genomic_DNA"/>
</dbReference>
<dbReference type="Gene3D" id="3.10.20.90">
    <property type="entry name" value="Phosphatidylinositol 3-kinase Catalytic Subunit, Chain A, domain 1"/>
    <property type="match status" value="1"/>
</dbReference>
<protein>
    <recommendedName>
        <fullName evidence="10">Bud emergence protein 1</fullName>
    </recommendedName>
</protein>
<dbReference type="SUPFAM" id="SSF64268">
    <property type="entry name" value="PX domain"/>
    <property type="match status" value="1"/>
</dbReference>
<dbReference type="OrthoDB" id="548867at2759"/>
<dbReference type="VEuPathDB" id="FungiDB:HMPREF1541_01189"/>
<keyword evidence="2" id="KW-0677">Repeat</keyword>
<sequence length="604" mass="66556">MKAIRRSLKGDKEQSKPPHLSLSAKSAIAIVPPKKVIKALYDYEPQNKNGQELAFHKGDFFHVLSREDDTEWYEACNPLIPTARGLVPVAFFEVIGKQQRQSGQSINSGSERTEDSSVSEPGTQNSNHHRSASSITAKPSHQRGVSMGGRGTGAMVYGVVQYDFNAERADELEAKAGEAIIVVAQSNPEWFVAKPIGRLGGPGLIPVSFIDIKDTATMKSVPDPLEAVRKAGVPRVEEWKKFAAEYKNSSISLGKFGGEATQNMQQEFGRLSIQNASGRSPYPPSMQALPVQRPDPSVPPAPVQASVPRYCFDNDMYWYIIECQLDDGRWFELSRYYADFYDLQIALIEAFPVEAGNRNKQRTLPFMPGPVAHVTDAISNGRRQNLDEYIKQIINMPEHISKSMLVRNLFKPKPGQDFEIDPNALNDDYRLSSGSQQSLQRVQSNQLSQASSNQQMSGGYGGMGPPPGPGSARGPPGGYGGLMSPTGVGPDRPYLQSQPSNLTQASQNSGQSQTPLRLKIFWQEDTIVMRFPPDIGFNELLEKVKARLKVKNGSLHLRWEEVISGKKEDNALYPLYGDESLDEAIEKMGLNLRVFASATVAPEG</sequence>
<evidence type="ECO:0000313" key="9">
    <source>
        <dbReference type="Proteomes" id="UP000030752"/>
    </source>
</evidence>
<dbReference type="InterPro" id="IPR036028">
    <property type="entry name" value="SH3-like_dom_sf"/>
</dbReference>
<dbReference type="FunFam" id="2.30.30.40:FF:000093">
    <property type="entry name" value="Protein kinase activator Bem1"/>
    <property type="match status" value="1"/>
</dbReference>
<dbReference type="PANTHER" id="PTHR15706:SF2">
    <property type="entry name" value="SH3 AND PX DOMAIN-CONTAINING PROTEIN 2A"/>
    <property type="match status" value="1"/>
</dbReference>
<feature type="domain" description="PX" evidence="6">
    <location>
        <begin position="297"/>
        <end position="417"/>
    </location>
</feature>
<dbReference type="InterPro" id="IPR035550">
    <property type="entry name" value="Bem1/Scd2_PX"/>
</dbReference>
<reference evidence="8 9" key="1">
    <citation type="submission" date="2013-03" db="EMBL/GenBank/DDBJ databases">
        <title>The Genome Sequence of Phialophora europaea CBS 101466.</title>
        <authorList>
            <consortium name="The Broad Institute Genomics Platform"/>
            <person name="Cuomo C."/>
            <person name="de Hoog S."/>
            <person name="Gorbushina A."/>
            <person name="Walker B."/>
            <person name="Young S.K."/>
            <person name="Zeng Q."/>
            <person name="Gargeya S."/>
            <person name="Fitzgerald M."/>
            <person name="Haas B."/>
            <person name="Abouelleil A."/>
            <person name="Allen A.W."/>
            <person name="Alvarado L."/>
            <person name="Arachchi H.M."/>
            <person name="Berlin A.M."/>
            <person name="Chapman S.B."/>
            <person name="Gainer-Dewar J."/>
            <person name="Goldberg J."/>
            <person name="Griggs A."/>
            <person name="Gujja S."/>
            <person name="Hansen M."/>
            <person name="Howarth C."/>
            <person name="Imamovic A."/>
            <person name="Ireland A."/>
            <person name="Larimer J."/>
            <person name="McCowan C."/>
            <person name="Murphy C."/>
            <person name="Pearson M."/>
            <person name="Poon T.W."/>
            <person name="Priest M."/>
            <person name="Roberts A."/>
            <person name="Saif S."/>
            <person name="Shea T."/>
            <person name="Sisk P."/>
            <person name="Sykes S."/>
            <person name="Wortman J."/>
            <person name="Nusbaum C."/>
            <person name="Birren B."/>
        </authorList>
    </citation>
    <scope>NUCLEOTIDE SEQUENCE [LARGE SCALE GENOMIC DNA]</scope>
    <source>
        <strain evidence="8 9">CBS 101466</strain>
    </source>
</reference>
<dbReference type="InterPro" id="IPR051228">
    <property type="entry name" value="NADPH_Oxidase/PX-Domain"/>
</dbReference>
<name>W2SGJ7_CYPE1</name>
<dbReference type="CDD" id="cd11879">
    <property type="entry name" value="SH3_Bem1p_2"/>
    <property type="match status" value="1"/>
</dbReference>
<evidence type="ECO:0000259" key="6">
    <source>
        <dbReference type="PROSITE" id="PS50195"/>
    </source>
</evidence>
<feature type="compositionally biased region" description="Polar residues" evidence="4">
    <location>
        <begin position="495"/>
        <end position="514"/>
    </location>
</feature>
<dbReference type="GO" id="GO:0032153">
    <property type="term" value="C:cell division site"/>
    <property type="evidence" value="ECO:0007669"/>
    <property type="project" value="EnsemblFungi"/>
</dbReference>
<dbReference type="CDD" id="cd06890">
    <property type="entry name" value="PX_Bem1p"/>
    <property type="match status" value="1"/>
</dbReference>
<dbReference type="InterPro" id="IPR001452">
    <property type="entry name" value="SH3_domain"/>
</dbReference>
<evidence type="ECO:0000256" key="1">
    <source>
        <dbReference type="ARBA" id="ARBA00022443"/>
    </source>
</evidence>
<dbReference type="GO" id="GO:1902917">
    <property type="term" value="P:positive regulation of mating projection assembly"/>
    <property type="evidence" value="ECO:0007669"/>
    <property type="project" value="EnsemblFungi"/>
</dbReference>
<evidence type="ECO:0000256" key="4">
    <source>
        <dbReference type="SAM" id="MobiDB-lite"/>
    </source>
</evidence>
<feature type="compositionally biased region" description="Low complexity" evidence="4">
    <location>
        <begin position="431"/>
        <end position="457"/>
    </location>
</feature>
<dbReference type="CDD" id="cd05992">
    <property type="entry name" value="PB1"/>
    <property type="match status" value="1"/>
</dbReference>
<evidence type="ECO:0008006" key="10">
    <source>
        <dbReference type="Google" id="ProtNLM"/>
    </source>
</evidence>
<dbReference type="PROSITE" id="PS50002">
    <property type="entry name" value="SH3"/>
    <property type="match status" value="2"/>
</dbReference>
<dbReference type="SMART" id="SM00326">
    <property type="entry name" value="SH3"/>
    <property type="match status" value="2"/>
</dbReference>
<dbReference type="InterPro" id="IPR035549">
    <property type="entry name" value="Bem1/Scd2_SH3_2"/>
</dbReference>
<dbReference type="Gene3D" id="3.30.1520.10">
    <property type="entry name" value="Phox-like domain"/>
    <property type="match status" value="1"/>
</dbReference>
<dbReference type="GO" id="GO:0016176">
    <property type="term" value="F:superoxide-generating NADPH oxidase activator activity"/>
    <property type="evidence" value="ECO:0007669"/>
    <property type="project" value="TreeGrafter"/>
</dbReference>
<dbReference type="InterPro" id="IPR001683">
    <property type="entry name" value="PX_dom"/>
</dbReference>
<evidence type="ECO:0000259" key="5">
    <source>
        <dbReference type="PROSITE" id="PS50002"/>
    </source>
</evidence>
<dbReference type="GO" id="GO:0042554">
    <property type="term" value="P:superoxide anion generation"/>
    <property type="evidence" value="ECO:0007669"/>
    <property type="project" value="TreeGrafter"/>
</dbReference>
<evidence type="ECO:0000256" key="2">
    <source>
        <dbReference type="ARBA" id="ARBA00022737"/>
    </source>
</evidence>
<dbReference type="GO" id="GO:0030674">
    <property type="term" value="F:protein-macromolecule adaptor activity"/>
    <property type="evidence" value="ECO:0007669"/>
    <property type="project" value="EnsemblFungi"/>
</dbReference>
<keyword evidence="9" id="KW-1185">Reference proteome</keyword>
<dbReference type="SUPFAM" id="SSF50044">
    <property type="entry name" value="SH3-domain"/>
    <property type="match status" value="2"/>
</dbReference>
<dbReference type="GO" id="GO:0090726">
    <property type="term" value="C:cortical dynamic polarity patch"/>
    <property type="evidence" value="ECO:0007669"/>
    <property type="project" value="EnsemblFungi"/>
</dbReference>
<dbReference type="Pfam" id="PF00787">
    <property type="entry name" value="PX"/>
    <property type="match status" value="1"/>
</dbReference>
<dbReference type="InterPro" id="IPR036871">
    <property type="entry name" value="PX_dom_sf"/>
</dbReference>
<dbReference type="SMART" id="SM00312">
    <property type="entry name" value="PX"/>
    <property type="match status" value="1"/>
</dbReference>
<dbReference type="InterPro" id="IPR035548">
    <property type="entry name" value="Bem1/Scd2_SH3_1"/>
</dbReference>
<dbReference type="InterPro" id="IPR053793">
    <property type="entry name" value="PB1-like"/>
</dbReference>
<dbReference type="PANTHER" id="PTHR15706">
    <property type="entry name" value="SH3 MULTIPLE DOMAIN"/>
    <property type="match status" value="1"/>
</dbReference>
<dbReference type="FunFam" id="2.30.30.40:FF:000184">
    <property type="entry name" value="Protein kinase activator Bem1"/>
    <property type="match status" value="1"/>
</dbReference>
<dbReference type="GO" id="GO:0030010">
    <property type="term" value="P:establishment of cell polarity"/>
    <property type="evidence" value="ECO:0007669"/>
    <property type="project" value="EnsemblFungi"/>
</dbReference>
<keyword evidence="1 3" id="KW-0728">SH3 domain</keyword>
<dbReference type="Proteomes" id="UP000030752">
    <property type="component" value="Unassembled WGS sequence"/>
</dbReference>
<dbReference type="GO" id="GO:0035091">
    <property type="term" value="F:phosphatidylinositol binding"/>
    <property type="evidence" value="ECO:0007669"/>
    <property type="project" value="InterPro"/>
</dbReference>
<dbReference type="Gene3D" id="2.30.30.40">
    <property type="entry name" value="SH3 Domains"/>
    <property type="match status" value="2"/>
</dbReference>
<dbReference type="RefSeq" id="XP_008711711.1">
    <property type="nucleotide sequence ID" value="XM_008713489.1"/>
</dbReference>
<accession>W2SGJ7</accession>
<evidence type="ECO:0000313" key="8">
    <source>
        <dbReference type="EMBL" id="ETN46999.1"/>
    </source>
</evidence>
<dbReference type="GO" id="GO:0043020">
    <property type="term" value="C:NADPH oxidase complex"/>
    <property type="evidence" value="ECO:0007669"/>
    <property type="project" value="TreeGrafter"/>
</dbReference>
<dbReference type="FunCoup" id="W2SGJ7">
    <property type="interactions" value="132"/>
</dbReference>
<dbReference type="AlphaFoldDB" id="W2SGJ7"/>
<dbReference type="GeneID" id="19968528"/>
<dbReference type="FunFam" id="3.30.1520.10:FF:000041">
    <property type="entry name" value="Protein kinase activator Bem1"/>
    <property type="match status" value="1"/>
</dbReference>
<organism evidence="8 9">
    <name type="scientific">Cyphellophora europaea (strain CBS 101466)</name>
    <name type="common">Phialophora europaea</name>
    <dbReference type="NCBI Taxonomy" id="1220924"/>
    <lineage>
        <taxon>Eukaryota</taxon>
        <taxon>Fungi</taxon>
        <taxon>Dikarya</taxon>
        <taxon>Ascomycota</taxon>
        <taxon>Pezizomycotina</taxon>
        <taxon>Eurotiomycetes</taxon>
        <taxon>Chaetothyriomycetidae</taxon>
        <taxon>Chaetothyriales</taxon>
        <taxon>Cyphellophoraceae</taxon>
        <taxon>Cyphellophora</taxon>
    </lineage>
</organism>
<dbReference type="eggNOG" id="KOG4773">
    <property type="taxonomic scope" value="Eukaryota"/>
</dbReference>
<dbReference type="CDD" id="cd11878">
    <property type="entry name" value="SH3_Bem1p_1"/>
    <property type="match status" value="1"/>
</dbReference>
<feature type="domain" description="SH3" evidence="5">
    <location>
        <begin position="153"/>
        <end position="215"/>
    </location>
</feature>
<feature type="region of interest" description="Disordered" evidence="4">
    <location>
        <begin position="101"/>
        <end position="148"/>
    </location>
</feature>
<dbReference type="PROSITE" id="PS50195">
    <property type="entry name" value="PX"/>
    <property type="match status" value="1"/>
</dbReference>
<feature type="domain" description="SH3" evidence="5">
    <location>
        <begin position="32"/>
        <end position="97"/>
    </location>
</feature>
<feature type="compositionally biased region" description="Polar residues" evidence="4">
    <location>
        <begin position="101"/>
        <end position="139"/>
    </location>
</feature>
<dbReference type="HOGENOM" id="CLU_014957_1_0_1"/>